<accession>A0A0B6S301</accession>
<protein>
    <recommendedName>
        <fullName evidence="1">FecR N-terminal domain-containing protein</fullName>
    </recommendedName>
</protein>
<evidence type="ECO:0000259" key="1">
    <source>
        <dbReference type="Pfam" id="PF16220"/>
    </source>
</evidence>
<organism evidence="2 3">
    <name type="scientific">Burkholderia plantarii</name>
    <dbReference type="NCBI Taxonomy" id="41899"/>
    <lineage>
        <taxon>Bacteria</taxon>
        <taxon>Pseudomonadati</taxon>
        <taxon>Pseudomonadota</taxon>
        <taxon>Betaproteobacteria</taxon>
        <taxon>Burkholderiales</taxon>
        <taxon>Burkholderiaceae</taxon>
        <taxon>Burkholderia</taxon>
    </lineage>
</organism>
<proteinExistence type="predicted"/>
<dbReference type="InterPro" id="IPR032623">
    <property type="entry name" value="FecR_N"/>
</dbReference>
<dbReference type="OrthoDB" id="9015029at2"/>
<gene>
    <name evidence="2" type="ORF">BGL_2c19790</name>
</gene>
<dbReference type="AlphaFoldDB" id="A0A0B6S301"/>
<feature type="domain" description="FecR N-terminal" evidence="1">
    <location>
        <begin position="25"/>
        <end position="62"/>
    </location>
</feature>
<dbReference type="RefSeq" id="WP_042628368.1">
    <property type="nucleotide sequence ID" value="NZ_BSTO01000016.1"/>
</dbReference>
<evidence type="ECO:0000313" key="2">
    <source>
        <dbReference type="EMBL" id="AJK50043.1"/>
    </source>
</evidence>
<dbReference type="KEGG" id="bgp:BGL_2c19790"/>
<dbReference type="HOGENOM" id="CLU_173840_0_0_4"/>
<dbReference type="KEGG" id="bpla:bpln_2g20080"/>
<reference evidence="3" key="1">
    <citation type="submission" date="2011-03" db="EMBL/GenBank/DDBJ databases">
        <authorList>
            <person name="Voget S."/>
            <person name="Streit W.R."/>
            <person name="Jaeger K.E."/>
            <person name="Daniel R."/>
        </authorList>
    </citation>
    <scope>NUCLEOTIDE SEQUENCE [LARGE SCALE GENOMIC DNA]</scope>
    <source>
        <strain evidence="3">PG1</strain>
    </source>
</reference>
<sequence length="78" mass="8722">MTSVSEAEGRDGAVPMTEEVIQEGAIRWLLWLRVDDGAERGFAACERWCAQSVAHADAMHDVLWLWAALRMLGVNDLH</sequence>
<name>A0A0B6S301_BURPL</name>
<reference evidence="2 3" key="2">
    <citation type="journal article" date="2016" name="Appl. Microbiol. Biotechnol.">
        <title>Mutations improving production and secretion of extracellular lipase by Burkholderia glumae PG1.</title>
        <authorList>
            <person name="Knapp A."/>
            <person name="Voget S."/>
            <person name="Gao R."/>
            <person name="Zaburannyi N."/>
            <person name="Krysciak D."/>
            <person name="Breuer M."/>
            <person name="Hauer B."/>
            <person name="Streit W.R."/>
            <person name="Muller R."/>
            <person name="Daniel R."/>
            <person name="Jaeger K.E."/>
        </authorList>
    </citation>
    <scope>NUCLEOTIDE SEQUENCE [LARGE SCALE GENOMIC DNA]</scope>
    <source>
        <strain evidence="2 3">PG1</strain>
    </source>
</reference>
<keyword evidence="3" id="KW-1185">Reference proteome</keyword>
<evidence type="ECO:0000313" key="3">
    <source>
        <dbReference type="Proteomes" id="UP000031838"/>
    </source>
</evidence>
<dbReference type="Proteomes" id="UP000031838">
    <property type="component" value="Chromosome 2"/>
</dbReference>
<dbReference type="EMBL" id="CP002581">
    <property type="protein sequence ID" value="AJK50043.1"/>
    <property type="molecule type" value="Genomic_DNA"/>
</dbReference>
<dbReference type="Pfam" id="PF16220">
    <property type="entry name" value="DUF4880"/>
    <property type="match status" value="1"/>
</dbReference>